<dbReference type="EMBL" id="CP042906">
    <property type="protein sequence ID" value="QEX17880.1"/>
    <property type="molecule type" value="Genomic_DNA"/>
</dbReference>
<dbReference type="Proteomes" id="UP000326202">
    <property type="component" value="Chromosome"/>
</dbReference>
<evidence type="ECO:0000313" key="2">
    <source>
        <dbReference type="Proteomes" id="UP000326202"/>
    </source>
</evidence>
<reference evidence="1 2" key="1">
    <citation type="submission" date="2019-08" db="EMBL/GenBank/DDBJ databases">
        <title>Hyperibacter terrae gen. nov., sp. nov. and Hyperibacter viscosus sp. nov., two new members in the family Rhodospirillaceae isolated from the rhizosphere of Hypericum perforatum.</title>
        <authorList>
            <person name="Noviana Z."/>
        </authorList>
    </citation>
    <scope>NUCLEOTIDE SEQUENCE [LARGE SCALE GENOMIC DNA]</scope>
    <source>
        <strain evidence="1 2">R5913</strain>
    </source>
</reference>
<dbReference type="KEGG" id="htq:FRZ44_31830"/>
<proteinExistence type="predicted"/>
<name>A0A5J6MP62_9PROT</name>
<keyword evidence="2" id="KW-1185">Reference proteome</keyword>
<organism evidence="1 2">
    <name type="scientific">Hypericibacter terrae</name>
    <dbReference type="NCBI Taxonomy" id="2602015"/>
    <lineage>
        <taxon>Bacteria</taxon>
        <taxon>Pseudomonadati</taxon>
        <taxon>Pseudomonadota</taxon>
        <taxon>Alphaproteobacteria</taxon>
        <taxon>Rhodospirillales</taxon>
        <taxon>Dongiaceae</taxon>
        <taxon>Hypericibacter</taxon>
    </lineage>
</organism>
<evidence type="ECO:0000313" key="1">
    <source>
        <dbReference type="EMBL" id="QEX17880.1"/>
    </source>
</evidence>
<sequence>MLASMVLLGSSAGHAASEKVDCSRLSLEFPPADKADWSECYVYHYSEGAEEANAEVETLIADIGTHVVHLTSVVAGRNTYLHKEPVSSKISDYDELEDVVTGSTEPSFERYQILRFRATLWKAPADCIGFVKYGGGSITQGGSTYGAHTYLAGYDCWRNGAPDRSQIEATLDAIDD</sequence>
<accession>A0A5J6MP62</accession>
<dbReference type="AlphaFoldDB" id="A0A5J6MP62"/>
<protein>
    <submittedName>
        <fullName evidence="1">Uncharacterized protein</fullName>
    </submittedName>
</protein>
<gene>
    <name evidence="1" type="ORF">FRZ44_31830</name>
</gene>